<dbReference type="InterPro" id="IPR036689">
    <property type="entry name" value="ESAT-6-like_sf"/>
</dbReference>
<keyword evidence="2" id="KW-1185">Reference proteome</keyword>
<evidence type="ECO:0000313" key="1">
    <source>
        <dbReference type="EMBL" id="RZQ62746.1"/>
    </source>
</evidence>
<gene>
    <name evidence="1" type="ORF">EWH70_17495</name>
</gene>
<dbReference type="EMBL" id="SFCC01000008">
    <property type="protein sequence ID" value="RZQ62746.1"/>
    <property type="molecule type" value="Genomic_DNA"/>
</dbReference>
<reference evidence="1 2" key="1">
    <citation type="submission" date="2019-02" db="EMBL/GenBank/DDBJ databases">
        <title>Draft genome sequence of Amycolatopsis sp. 8-3EHSu isolated from roots of Suaeda maritima.</title>
        <authorList>
            <person name="Duangmal K."/>
            <person name="Chantavorakit T."/>
        </authorList>
    </citation>
    <scope>NUCLEOTIDE SEQUENCE [LARGE SCALE GENOMIC DNA]</scope>
    <source>
        <strain evidence="1 2">8-3EHSu</strain>
    </source>
</reference>
<dbReference type="OrthoDB" id="3262422at2"/>
<name>A0A4Q7J7A0_9PSEU</name>
<dbReference type="RefSeq" id="WP_130476484.1">
    <property type="nucleotide sequence ID" value="NZ_SFCC01000008.1"/>
</dbReference>
<protein>
    <submittedName>
        <fullName evidence="1">Uncharacterized protein</fullName>
    </submittedName>
</protein>
<dbReference type="SUPFAM" id="SSF140453">
    <property type="entry name" value="EsxAB dimer-like"/>
    <property type="match status" value="1"/>
</dbReference>
<comment type="caution">
    <text evidence="1">The sequence shown here is derived from an EMBL/GenBank/DDBJ whole genome shotgun (WGS) entry which is preliminary data.</text>
</comment>
<accession>A0A4Q7J7A0</accession>
<evidence type="ECO:0000313" key="2">
    <source>
        <dbReference type="Proteomes" id="UP000292003"/>
    </source>
</evidence>
<dbReference type="Gene3D" id="1.10.287.1060">
    <property type="entry name" value="ESAT-6-like"/>
    <property type="match status" value="1"/>
</dbReference>
<dbReference type="AlphaFoldDB" id="A0A4Q7J7A0"/>
<proteinExistence type="predicted"/>
<organism evidence="1 2">
    <name type="scientific">Amycolatopsis suaedae</name>
    <dbReference type="NCBI Taxonomy" id="2510978"/>
    <lineage>
        <taxon>Bacteria</taxon>
        <taxon>Bacillati</taxon>
        <taxon>Actinomycetota</taxon>
        <taxon>Actinomycetes</taxon>
        <taxon>Pseudonocardiales</taxon>
        <taxon>Pseudonocardiaceae</taxon>
        <taxon>Amycolatopsis</taxon>
    </lineage>
</organism>
<sequence>MPDFTVDIGGLEALQKNLNRTKENIDGATKKLDVLGPDSIGSDELDEACADFREDWEEGLEEIKEAVEQIAEGLDKAMQSYHEVEEGIRENLRKMAEQTADLKANNV</sequence>
<dbReference type="Proteomes" id="UP000292003">
    <property type="component" value="Unassembled WGS sequence"/>
</dbReference>